<keyword evidence="4" id="KW-1185">Reference proteome</keyword>
<dbReference type="PROSITE" id="PS50878">
    <property type="entry name" value="RT_POL"/>
    <property type="match status" value="1"/>
</dbReference>
<proteinExistence type="predicted"/>
<dbReference type="PANTHER" id="PTHR21301">
    <property type="entry name" value="REVERSE TRANSCRIPTASE"/>
    <property type="match status" value="1"/>
</dbReference>
<feature type="domain" description="Reverse transcriptase" evidence="1">
    <location>
        <begin position="1"/>
        <end position="150"/>
    </location>
</feature>
<evidence type="ECO:0000313" key="3">
    <source>
        <dbReference type="EMBL" id="KFD64526.1"/>
    </source>
</evidence>
<dbReference type="EMBL" id="KL363332">
    <property type="protein sequence ID" value="KFD47298.1"/>
    <property type="molecule type" value="Genomic_DNA"/>
</dbReference>
<dbReference type="Pfam" id="PF00078">
    <property type="entry name" value="RVT_1"/>
    <property type="match status" value="1"/>
</dbReference>
<protein>
    <recommendedName>
        <fullName evidence="1">Reverse transcriptase domain-containing protein</fullName>
    </recommendedName>
</protein>
<dbReference type="Proteomes" id="UP000030764">
    <property type="component" value="Unassembled WGS sequence"/>
</dbReference>
<sequence>MRKPGAPFRPIISTINSTTTELSRYLKKITKPLTGKEPSFVKNSRILARELRDWPLASDEILISYDVKELFPSIPISHALKLLFDLLSKDDTLFDRTKLNPFHITKLTSFCMREGNYFHFDDKFYKQVNGAPMGSPVSPVLVEVLIESVE</sequence>
<accession>A0A085LQQ2</accession>
<reference evidence="2 4" key="1">
    <citation type="journal article" date="2014" name="Nat. Genet.">
        <title>Genome and transcriptome of the porcine whipworm Trichuris suis.</title>
        <authorList>
            <person name="Jex A.R."/>
            <person name="Nejsum P."/>
            <person name="Schwarz E.M."/>
            <person name="Hu L."/>
            <person name="Young N.D."/>
            <person name="Hall R.S."/>
            <person name="Korhonen P.K."/>
            <person name="Liao S."/>
            <person name="Thamsborg S."/>
            <person name="Xia J."/>
            <person name="Xu P."/>
            <person name="Wang S."/>
            <person name="Scheerlinck J.P."/>
            <person name="Hofmann A."/>
            <person name="Sternberg P.W."/>
            <person name="Wang J."/>
            <person name="Gasser R.B."/>
        </authorList>
    </citation>
    <scope>NUCLEOTIDE SEQUENCE [LARGE SCALE GENOMIC DNA]</scope>
    <source>
        <strain evidence="3">DCEP-RM93F</strain>
        <strain evidence="2">DCEP-RM93M</strain>
    </source>
</reference>
<evidence type="ECO:0000313" key="2">
    <source>
        <dbReference type="EMBL" id="KFD47298.1"/>
    </source>
</evidence>
<dbReference type="EMBL" id="KL367555">
    <property type="protein sequence ID" value="KFD64526.1"/>
    <property type="molecule type" value="Genomic_DNA"/>
</dbReference>
<gene>
    <name evidence="2" type="ORF">M513_11808</name>
    <name evidence="3" type="ORF">M514_11808</name>
</gene>
<evidence type="ECO:0000259" key="1">
    <source>
        <dbReference type="PROSITE" id="PS50878"/>
    </source>
</evidence>
<dbReference type="AlphaFoldDB" id="A0A085LQQ2"/>
<dbReference type="PANTHER" id="PTHR21301:SF10">
    <property type="entry name" value="REVERSE TRANSCRIPTASE DOMAIN-CONTAINING PROTEIN"/>
    <property type="match status" value="1"/>
</dbReference>
<name>A0A085LQQ2_9BILA</name>
<dbReference type="Proteomes" id="UP000030758">
    <property type="component" value="Unassembled WGS sequence"/>
</dbReference>
<dbReference type="InterPro" id="IPR000477">
    <property type="entry name" value="RT_dom"/>
</dbReference>
<evidence type="ECO:0000313" key="4">
    <source>
        <dbReference type="Proteomes" id="UP000030764"/>
    </source>
</evidence>
<organism evidence="2 4">
    <name type="scientific">Trichuris suis</name>
    <name type="common">pig whipworm</name>
    <dbReference type="NCBI Taxonomy" id="68888"/>
    <lineage>
        <taxon>Eukaryota</taxon>
        <taxon>Metazoa</taxon>
        <taxon>Ecdysozoa</taxon>
        <taxon>Nematoda</taxon>
        <taxon>Enoplea</taxon>
        <taxon>Dorylaimia</taxon>
        <taxon>Trichinellida</taxon>
        <taxon>Trichuridae</taxon>
        <taxon>Trichuris</taxon>
    </lineage>
</organism>